<dbReference type="PROSITE" id="PS51866">
    <property type="entry name" value="MOP"/>
    <property type="match status" value="1"/>
</dbReference>
<proteinExistence type="predicted"/>
<dbReference type="InterPro" id="IPR008995">
    <property type="entry name" value="Mo/tungstate-bd_C_term_dom"/>
</dbReference>
<protein>
    <submittedName>
        <fullName evidence="4">Transporter</fullName>
    </submittedName>
</protein>
<evidence type="ECO:0000256" key="2">
    <source>
        <dbReference type="PROSITE-ProRule" id="PRU01213"/>
    </source>
</evidence>
<keyword evidence="1 2" id="KW-0500">Molybdenum</keyword>
<comment type="caution">
    <text evidence="4">The sequence shown here is derived from an EMBL/GenBank/DDBJ whole genome shotgun (WGS) entry which is preliminary data.</text>
</comment>
<dbReference type="InterPro" id="IPR004606">
    <property type="entry name" value="Mop_domain"/>
</dbReference>
<dbReference type="AlphaFoldDB" id="A0A3N0UZK9"/>
<feature type="domain" description="Mop" evidence="3">
    <location>
        <begin position="5"/>
        <end position="70"/>
    </location>
</feature>
<dbReference type="Proteomes" id="UP000282106">
    <property type="component" value="Unassembled WGS sequence"/>
</dbReference>
<dbReference type="RefSeq" id="WP_123212988.1">
    <property type="nucleotide sequence ID" value="NZ_RJVO01000010.1"/>
</dbReference>
<accession>A0A3N0UZK9</accession>
<evidence type="ECO:0000259" key="3">
    <source>
        <dbReference type="PROSITE" id="PS51866"/>
    </source>
</evidence>
<dbReference type="EMBL" id="RJVO01000010">
    <property type="protein sequence ID" value="ROH85979.1"/>
    <property type="molecule type" value="Genomic_DNA"/>
</dbReference>
<sequence>MSLTRVNTRNQFKGTVISILRGDVMSEVEIETSAGVIGAVITTSSVKRLGLQVGDSALALFKAADVLVAKLDE</sequence>
<dbReference type="GO" id="GO:0015689">
    <property type="term" value="P:molybdate ion transport"/>
    <property type="evidence" value="ECO:0007669"/>
    <property type="project" value="InterPro"/>
</dbReference>
<dbReference type="SUPFAM" id="SSF50331">
    <property type="entry name" value="MOP-like"/>
    <property type="match status" value="1"/>
</dbReference>
<reference evidence="4 5" key="1">
    <citation type="submission" date="2018-10" db="EMBL/GenBank/DDBJ databases">
        <authorList>
            <person name="Chen W.-M."/>
        </authorList>
    </citation>
    <scope>NUCLEOTIDE SEQUENCE [LARGE SCALE GENOMIC DNA]</scope>
    <source>
        <strain evidence="4 5">THS-13</strain>
    </source>
</reference>
<name>A0A3N0UZK9_9GAMM</name>
<dbReference type="InterPro" id="IPR005116">
    <property type="entry name" value="Transp-assoc_OB_typ1"/>
</dbReference>
<evidence type="ECO:0000313" key="4">
    <source>
        <dbReference type="EMBL" id="ROH85979.1"/>
    </source>
</evidence>
<dbReference type="InParanoid" id="A0A3N0UZK9"/>
<dbReference type="Gene3D" id="2.40.50.100">
    <property type="match status" value="1"/>
</dbReference>
<dbReference type="Pfam" id="PF03459">
    <property type="entry name" value="TOBE"/>
    <property type="match status" value="1"/>
</dbReference>
<organism evidence="4 5">
    <name type="scientific">Stagnimonas aquatica</name>
    <dbReference type="NCBI Taxonomy" id="2689987"/>
    <lineage>
        <taxon>Bacteria</taxon>
        <taxon>Pseudomonadati</taxon>
        <taxon>Pseudomonadota</taxon>
        <taxon>Gammaproteobacteria</taxon>
        <taxon>Nevskiales</taxon>
        <taxon>Nevskiaceae</taxon>
        <taxon>Stagnimonas</taxon>
    </lineage>
</organism>
<evidence type="ECO:0000313" key="5">
    <source>
        <dbReference type="Proteomes" id="UP000282106"/>
    </source>
</evidence>
<dbReference type="NCBIfam" id="TIGR00638">
    <property type="entry name" value="Mop"/>
    <property type="match status" value="1"/>
</dbReference>
<gene>
    <name evidence="4" type="ORF">ED208_16275</name>
</gene>
<evidence type="ECO:0000256" key="1">
    <source>
        <dbReference type="ARBA" id="ARBA00022505"/>
    </source>
</evidence>
<keyword evidence="5" id="KW-1185">Reference proteome</keyword>